<dbReference type="Gene3D" id="3.40.140.20">
    <property type="match status" value="1"/>
</dbReference>
<dbReference type="InterPro" id="IPR016193">
    <property type="entry name" value="Cytidine_deaminase-like"/>
</dbReference>
<dbReference type="UniPathway" id="UPA00074">
    <property type="reaction ID" value="UER00133"/>
</dbReference>
<dbReference type="SUPFAM" id="SSF52335">
    <property type="entry name" value="Methylglyoxal synthase-like"/>
    <property type="match status" value="1"/>
</dbReference>
<evidence type="ECO:0000256" key="6">
    <source>
        <dbReference type="ARBA" id="ARBA00022801"/>
    </source>
</evidence>
<dbReference type="GO" id="GO:0003937">
    <property type="term" value="F:IMP cyclohydrolase activity"/>
    <property type="evidence" value="ECO:0007669"/>
    <property type="project" value="InterPro"/>
</dbReference>
<feature type="non-terminal residue" evidence="9">
    <location>
        <position position="278"/>
    </location>
</feature>
<dbReference type="FunFam" id="3.40.50.1380:FF:000001">
    <property type="entry name" value="Bifunctional purine biosynthesis protein PurH"/>
    <property type="match status" value="1"/>
</dbReference>
<dbReference type="InterPro" id="IPR011607">
    <property type="entry name" value="MGS-like_dom"/>
</dbReference>
<dbReference type="InterPro" id="IPR002695">
    <property type="entry name" value="PurH-like"/>
</dbReference>
<dbReference type="SMART" id="SM00851">
    <property type="entry name" value="MGS"/>
    <property type="match status" value="1"/>
</dbReference>
<dbReference type="Pfam" id="PF02142">
    <property type="entry name" value="MGS"/>
    <property type="match status" value="1"/>
</dbReference>
<keyword evidence="7" id="KW-0511">Multifunctional enzyme</keyword>
<keyword evidence="5" id="KW-0658">Purine biosynthesis</keyword>
<comment type="pathway">
    <text evidence="2">Purine metabolism; IMP biosynthesis via de novo pathway; 5-formamido-1-(5-phospho-D-ribosyl)imidazole-4-carboxamide from 5-amino-1-(5-phospho-D-ribosyl)imidazole-4-carboxamide (10-formyl THF route): step 1/1.</text>
</comment>
<keyword evidence="4" id="KW-0808">Transferase</keyword>
<evidence type="ECO:0000256" key="7">
    <source>
        <dbReference type="ARBA" id="ARBA00023268"/>
    </source>
</evidence>
<evidence type="ECO:0000313" key="9">
    <source>
        <dbReference type="EMBL" id="SVB71600.1"/>
    </source>
</evidence>
<gene>
    <name evidence="9" type="ORF">METZ01_LOCUS224454</name>
</gene>
<name>A0A382G8L7_9ZZZZ</name>
<evidence type="ECO:0000256" key="1">
    <source>
        <dbReference type="ARBA" id="ARBA00004844"/>
    </source>
</evidence>
<dbReference type="InterPro" id="IPR036914">
    <property type="entry name" value="MGS-like_dom_sf"/>
</dbReference>
<dbReference type="SUPFAM" id="SSF53927">
    <property type="entry name" value="Cytidine deaminase-like"/>
    <property type="match status" value="1"/>
</dbReference>
<dbReference type="GO" id="GO:0005829">
    <property type="term" value="C:cytosol"/>
    <property type="evidence" value="ECO:0007669"/>
    <property type="project" value="TreeGrafter"/>
</dbReference>
<dbReference type="GO" id="GO:0006189">
    <property type="term" value="P:'de novo' IMP biosynthetic process"/>
    <property type="evidence" value="ECO:0007669"/>
    <property type="project" value="UniProtKB-UniPathway"/>
</dbReference>
<comment type="similarity">
    <text evidence="3">Belongs to the PurH family.</text>
</comment>
<dbReference type="PANTHER" id="PTHR11692:SF0">
    <property type="entry name" value="BIFUNCTIONAL PURINE BIOSYNTHESIS PROTEIN ATIC"/>
    <property type="match status" value="1"/>
</dbReference>
<protein>
    <recommendedName>
        <fullName evidence="8">MGS-like domain-containing protein</fullName>
    </recommendedName>
</protein>
<dbReference type="Pfam" id="PF01808">
    <property type="entry name" value="AICARFT_IMPCHas"/>
    <property type="match status" value="1"/>
</dbReference>
<dbReference type="Gene3D" id="3.40.50.1380">
    <property type="entry name" value="Methylglyoxal synthase-like domain"/>
    <property type="match status" value="1"/>
</dbReference>
<dbReference type="SMART" id="SM00798">
    <property type="entry name" value="AICARFT_IMPCHas"/>
    <property type="match status" value="1"/>
</dbReference>
<dbReference type="AlphaFoldDB" id="A0A382G8L7"/>
<comment type="pathway">
    <text evidence="1">Purine metabolism; IMP biosynthesis via de novo pathway; IMP from 5-formamido-1-(5-phospho-D-ribosyl)imidazole-4-carboxamide: step 1/1.</text>
</comment>
<proteinExistence type="inferred from homology"/>
<dbReference type="InterPro" id="IPR024051">
    <property type="entry name" value="AICAR_Tfase_dup_dom_sf"/>
</dbReference>
<dbReference type="GO" id="GO:0004643">
    <property type="term" value="F:phosphoribosylaminoimidazolecarboxamide formyltransferase activity"/>
    <property type="evidence" value="ECO:0007669"/>
    <property type="project" value="InterPro"/>
</dbReference>
<reference evidence="9" key="1">
    <citation type="submission" date="2018-05" db="EMBL/GenBank/DDBJ databases">
        <authorList>
            <person name="Lanie J.A."/>
            <person name="Ng W.-L."/>
            <person name="Kazmierczak K.M."/>
            <person name="Andrzejewski T.M."/>
            <person name="Davidsen T.M."/>
            <person name="Wayne K.J."/>
            <person name="Tettelin H."/>
            <person name="Glass J.I."/>
            <person name="Rusch D."/>
            <person name="Podicherti R."/>
            <person name="Tsui H.-C.T."/>
            <person name="Winkler M.E."/>
        </authorList>
    </citation>
    <scope>NUCLEOTIDE SEQUENCE</scope>
</reference>
<evidence type="ECO:0000256" key="4">
    <source>
        <dbReference type="ARBA" id="ARBA00022679"/>
    </source>
</evidence>
<evidence type="ECO:0000259" key="8">
    <source>
        <dbReference type="PROSITE" id="PS51855"/>
    </source>
</evidence>
<evidence type="ECO:0000256" key="2">
    <source>
        <dbReference type="ARBA" id="ARBA00004954"/>
    </source>
</evidence>
<dbReference type="PANTHER" id="PTHR11692">
    <property type="entry name" value="BIFUNCTIONAL PURINE BIOSYNTHESIS PROTEIN PURH"/>
    <property type="match status" value="1"/>
</dbReference>
<dbReference type="CDD" id="cd01421">
    <property type="entry name" value="IMPCH"/>
    <property type="match status" value="1"/>
</dbReference>
<accession>A0A382G8L7</accession>
<evidence type="ECO:0000256" key="3">
    <source>
        <dbReference type="ARBA" id="ARBA00007667"/>
    </source>
</evidence>
<organism evidence="9">
    <name type="scientific">marine metagenome</name>
    <dbReference type="NCBI Taxonomy" id="408172"/>
    <lineage>
        <taxon>unclassified sequences</taxon>
        <taxon>metagenomes</taxon>
        <taxon>ecological metagenomes</taxon>
    </lineage>
</organism>
<sequence>MRALISVYDKSGLVEFATSLHNAGVKLVSTGGTYKFLADIVRIPVDMVSEVANFPEILEGRVKTLHPRIHGGILARRDQQSDMDELREHNILPFDIVINNLYPFQEVASKPGVTLEKALDNIDIGGPSMIRAAAKNFPWVVVVVDPLDYPWVSDRLLEGQLSLEDRQNLAQKAFSHLADYDASIASYLYDNKPFLSKFNLTVSKTADLRYGENPHQTAALYRSDTSVRIGIPFSELLHGKPLSFNNILDADSAWKIVNDFPNMAAVIVKHTNPCGLAS</sequence>
<feature type="domain" description="MGS-like" evidence="8">
    <location>
        <begin position="1"/>
        <end position="144"/>
    </location>
</feature>
<evidence type="ECO:0000256" key="5">
    <source>
        <dbReference type="ARBA" id="ARBA00022755"/>
    </source>
</evidence>
<dbReference type="EMBL" id="UINC01054193">
    <property type="protein sequence ID" value="SVB71600.1"/>
    <property type="molecule type" value="Genomic_DNA"/>
</dbReference>
<keyword evidence="6" id="KW-0378">Hydrolase</keyword>
<dbReference type="PROSITE" id="PS51855">
    <property type="entry name" value="MGS"/>
    <property type="match status" value="1"/>
</dbReference>